<feature type="domain" description="Transposase (putative) YhgA-like" evidence="1">
    <location>
        <begin position="16"/>
        <end position="217"/>
    </location>
</feature>
<dbReference type="InterPro" id="IPR051699">
    <property type="entry name" value="Rpn/YhgA-like_nuclease"/>
</dbReference>
<dbReference type="InterPro" id="IPR006842">
    <property type="entry name" value="Transposase_31"/>
</dbReference>
<dbReference type="EMBL" id="CP121472">
    <property type="protein sequence ID" value="WPL15270.1"/>
    <property type="molecule type" value="Genomic_DNA"/>
</dbReference>
<evidence type="ECO:0000259" key="1">
    <source>
        <dbReference type="Pfam" id="PF04754"/>
    </source>
</evidence>
<gene>
    <name evidence="2" type="ORF">Thiowin_00155</name>
</gene>
<dbReference type="PANTHER" id="PTHR34611:SF2">
    <property type="entry name" value="INACTIVE RECOMBINATION-PROMOTING NUCLEASE-LIKE PROTEIN RPNE-RELATED"/>
    <property type="match status" value="1"/>
</dbReference>
<keyword evidence="3" id="KW-1185">Reference proteome</keyword>
<organism evidence="2 3">
    <name type="scientific">Thiorhodovibrio winogradskyi</name>
    <dbReference type="NCBI Taxonomy" id="77007"/>
    <lineage>
        <taxon>Bacteria</taxon>
        <taxon>Pseudomonadati</taxon>
        <taxon>Pseudomonadota</taxon>
        <taxon>Gammaproteobacteria</taxon>
        <taxon>Chromatiales</taxon>
        <taxon>Chromatiaceae</taxon>
        <taxon>Thiorhodovibrio</taxon>
    </lineage>
</organism>
<protein>
    <submittedName>
        <fullName evidence="2">Transposase</fullName>
    </submittedName>
</protein>
<dbReference type="Pfam" id="PF04754">
    <property type="entry name" value="Transposase_31"/>
    <property type="match status" value="1"/>
</dbReference>
<sequence length="353" mass="40556">MTSPPHPNPQRRREPSHDSGYKLLYGHAAMVRDLLTGFVPGDWVHRLDLSTLERCSGSYVTDDLRDRADDLIWRLRWGQDWLYLYLLLEFQSTIDPWMAVRIQTYLGLLYQDLIRAEQLSANGRLPPVLPIVLYNGSQVWNAAQTLEPLIERAPPGLNEYRPRQAYLLLDEQRLAQAEQAPTRNLSAALFRLEASRSAEDALAILHALVDWLKEPEQSSLRRAFAVWFARVFLPKRLPGVSVTPMTDLSEVYHMLADNVEPWTEQWKQQGLEQGREATRHLLTRQARRRFSPEIAEQSQPLLAQISDLDQLEELGDQLLLSPDGDAWLAQLKAHGHAIPIARDDDRERPETRA</sequence>
<dbReference type="Proteomes" id="UP001432180">
    <property type="component" value="Chromosome"/>
</dbReference>
<evidence type="ECO:0000313" key="3">
    <source>
        <dbReference type="Proteomes" id="UP001432180"/>
    </source>
</evidence>
<reference evidence="2 3" key="1">
    <citation type="journal article" date="2023" name="Microorganisms">
        <title>Thiorhodovibrio frisius and Trv. litoralis spp. nov., Two Novel Members from a Clade of Fastidious Purple Sulfur Bacteria That Exhibit Unique Red-Shifted Light-Harvesting Capabilities.</title>
        <authorList>
            <person name="Methner A."/>
            <person name="Kuzyk S.B."/>
            <person name="Petersen J."/>
            <person name="Bauer S."/>
            <person name="Brinkmann H."/>
            <person name="Sichau K."/>
            <person name="Wanner G."/>
            <person name="Wolf J."/>
            <person name="Neumann-Schaal M."/>
            <person name="Henke P."/>
            <person name="Tank M."/>
            <person name="Sproer C."/>
            <person name="Bunk B."/>
            <person name="Overmann J."/>
        </authorList>
    </citation>
    <scope>NUCLEOTIDE SEQUENCE [LARGE SCALE GENOMIC DNA]</scope>
    <source>
        <strain evidence="2 3">DSM 6702</strain>
    </source>
</reference>
<accession>A0ABZ0S3T7</accession>
<dbReference type="PANTHER" id="PTHR34611">
    <property type="match status" value="1"/>
</dbReference>
<proteinExistence type="predicted"/>
<evidence type="ECO:0000313" key="2">
    <source>
        <dbReference type="EMBL" id="WPL15270.1"/>
    </source>
</evidence>
<dbReference type="RefSeq" id="WP_328985853.1">
    <property type="nucleotide sequence ID" value="NZ_CP121472.1"/>
</dbReference>
<name>A0ABZ0S3T7_9GAMM</name>